<evidence type="ECO:0000256" key="3">
    <source>
        <dbReference type="ARBA" id="ARBA00022840"/>
    </source>
</evidence>
<dbReference type="GO" id="GO:0005524">
    <property type="term" value="F:ATP binding"/>
    <property type="evidence" value="ECO:0007669"/>
    <property type="project" value="UniProtKB-KW"/>
</dbReference>
<comment type="caution">
    <text evidence="7">The sequence shown here is derived from an EMBL/GenBank/DDBJ whole genome shotgun (WGS) entry which is preliminary data.</text>
</comment>
<dbReference type="Proteomes" id="UP001157974">
    <property type="component" value="Unassembled WGS sequence"/>
</dbReference>
<dbReference type="InterPro" id="IPR007861">
    <property type="entry name" value="DNA_mismatch_repair_MutS_clamp"/>
</dbReference>
<dbReference type="PROSITE" id="PS00486">
    <property type="entry name" value="DNA_MISMATCH_REPAIR_2"/>
    <property type="match status" value="1"/>
</dbReference>
<evidence type="ECO:0000313" key="7">
    <source>
        <dbReference type="EMBL" id="KAJ8901914.1"/>
    </source>
</evidence>
<dbReference type="InterPro" id="IPR027417">
    <property type="entry name" value="P-loop_NTPase"/>
</dbReference>
<dbReference type="PANTHER" id="PTHR11361">
    <property type="entry name" value="DNA MISMATCH REPAIR PROTEIN MUTS FAMILY MEMBER"/>
    <property type="match status" value="1"/>
</dbReference>
<dbReference type="EMBL" id="JAMWBK010000010">
    <property type="protein sequence ID" value="KAJ8901914.1"/>
    <property type="molecule type" value="Genomic_DNA"/>
</dbReference>
<dbReference type="SUPFAM" id="SSF52540">
    <property type="entry name" value="P-loop containing nucleoside triphosphate hydrolases"/>
    <property type="match status" value="1"/>
</dbReference>
<evidence type="ECO:0000256" key="2">
    <source>
        <dbReference type="ARBA" id="ARBA00022741"/>
    </source>
</evidence>
<dbReference type="GO" id="GO:0005634">
    <property type="term" value="C:nucleus"/>
    <property type="evidence" value="ECO:0007669"/>
    <property type="project" value="TreeGrafter"/>
</dbReference>
<dbReference type="InterPro" id="IPR045076">
    <property type="entry name" value="MutS"/>
</dbReference>
<organism evidence="7 8">
    <name type="scientific">Rhodosorus marinus</name>
    <dbReference type="NCBI Taxonomy" id="101924"/>
    <lineage>
        <taxon>Eukaryota</taxon>
        <taxon>Rhodophyta</taxon>
        <taxon>Stylonematophyceae</taxon>
        <taxon>Stylonematales</taxon>
        <taxon>Stylonemataceae</taxon>
        <taxon>Rhodosorus</taxon>
    </lineage>
</organism>
<gene>
    <name evidence="7" type="ORF">NDN08_004118</name>
</gene>
<dbReference type="SMART" id="SM00533">
    <property type="entry name" value="MUTSd"/>
    <property type="match status" value="1"/>
</dbReference>
<dbReference type="InterPro" id="IPR011184">
    <property type="entry name" value="DNA_mismatch_repair_Msh2"/>
</dbReference>
<keyword evidence="8" id="KW-1185">Reference proteome</keyword>
<proteinExistence type="inferred from homology"/>
<dbReference type="GO" id="GO:0030983">
    <property type="term" value="F:mismatched DNA binding"/>
    <property type="evidence" value="ECO:0007669"/>
    <property type="project" value="InterPro"/>
</dbReference>
<dbReference type="AlphaFoldDB" id="A0AAV8UIR0"/>
<dbReference type="SMART" id="SM00534">
    <property type="entry name" value="MUTSac"/>
    <property type="match status" value="1"/>
</dbReference>
<dbReference type="Gene3D" id="3.30.420.110">
    <property type="entry name" value="MutS, connector domain"/>
    <property type="match status" value="1"/>
</dbReference>
<keyword evidence="2" id="KW-0547">Nucleotide-binding</keyword>
<evidence type="ECO:0000256" key="1">
    <source>
        <dbReference type="ARBA" id="ARBA00006271"/>
    </source>
</evidence>
<dbReference type="InterPro" id="IPR036187">
    <property type="entry name" value="DNA_mismatch_repair_MutS_sf"/>
</dbReference>
<dbReference type="InterPro" id="IPR036678">
    <property type="entry name" value="MutS_con_dom_sf"/>
</dbReference>
<dbReference type="GO" id="GO:0140664">
    <property type="term" value="F:ATP-dependent DNA damage sensor activity"/>
    <property type="evidence" value="ECO:0007669"/>
    <property type="project" value="InterPro"/>
</dbReference>
<feature type="domain" description="DNA mismatch repair proteins mutS family" evidence="6">
    <location>
        <begin position="615"/>
        <end position="631"/>
    </location>
</feature>
<dbReference type="Pfam" id="PF05192">
    <property type="entry name" value="MutS_III"/>
    <property type="match status" value="1"/>
</dbReference>
<dbReference type="Pfam" id="PF00488">
    <property type="entry name" value="MutS_V"/>
    <property type="match status" value="1"/>
</dbReference>
<keyword evidence="3" id="KW-0067">ATP-binding</keyword>
<dbReference type="GO" id="GO:0006298">
    <property type="term" value="P:mismatch repair"/>
    <property type="evidence" value="ECO:0007669"/>
    <property type="project" value="InterPro"/>
</dbReference>
<dbReference type="Gene3D" id="3.40.50.300">
    <property type="entry name" value="P-loop containing nucleotide triphosphate hydrolases"/>
    <property type="match status" value="1"/>
</dbReference>
<dbReference type="Gene3D" id="1.10.1420.10">
    <property type="match status" value="2"/>
</dbReference>
<keyword evidence="4" id="KW-0238">DNA-binding</keyword>
<name>A0AAV8UIR0_9RHOD</name>
<protein>
    <recommendedName>
        <fullName evidence="6">DNA mismatch repair proteins mutS family domain-containing protein</fullName>
    </recommendedName>
</protein>
<dbReference type="InterPro" id="IPR007696">
    <property type="entry name" value="DNA_mismatch_repair_MutS_core"/>
</dbReference>
<evidence type="ECO:0000256" key="4">
    <source>
        <dbReference type="ARBA" id="ARBA00023125"/>
    </source>
</evidence>
<evidence type="ECO:0000313" key="8">
    <source>
        <dbReference type="Proteomes" id="UP001157974"/>
    </source>
</evidence>
<dbReference type="PANTHER" id="PTHR11361:SF21">
    <property type="entry name" value="MUTS PROTEIN HOMOLOG 4"/>
    <property type="match status" value="1"/>
</dbReference>
<accession>A0AAV8UIR0</accession>
<sequence length="799" mass="88559">MSRSLARTGTSVRTRTGTSRGFSQCIVALIENRCREVGAAIYNLRSFDIELRQYGDNNLYTSTLRVLSIYEPQEILLSESSANGNLDSAINRVLPTNAKKTFLPRKLFNDTVGAVLRDELISEATNERFQKYLALACLASLVKHLEDSLNITLAEGCIRVRYHSGHNMLFLDYETIEALELISNVVGEKKSTLFAIMNSCKTPSGSNLLRKNLLEPPSDMRTIQTRHELVGAVLANDDVYFKLASILSAFPDLENAISQLTQRDFASEKSFMTQSPRIQLVKNVVALKQSLEALPSLVECISRISENAIIPPMIESLKSPVLSQVLEEDAAISKQAEQMRLQGAFAIKAGRNGLLDVARKTLSETIEDIHTLVTEIRDENGLASVQLKYSVRQGYHLCCAASGPDSLTGEKWCQIVVKGNQVVFSCEQLRELNDRYTESLNEIWLLSHRELTDLLQTVYGQEAIVAIHRLCDCLSFLDLILSFATNVTLSTGYSKPVITNDGPIAVKAGRHALLERNVAGFVPNDTFLSELSRFHVISGVNMAGKTSYIKQVALLVILSHVGSYIPADIGSFPVVRRICSHFDSEDAFERNVSSFSREMLDLASILKFGAEDGISLFLIDELGRGTSYMDGLSMCWTAAEYLSASPQTFTLFASHFSGLRHIEKISPGLKVYHLDARTRETECNDRSTELLEAGTAAGSIICTHLLAEGPCEITDYGLRTAASAGMPRTVLERAVLLKQKFNGTYSDSVRVQVSPEDSRLRRDLAITQQLRLLKGARLSQARLRERLRVLKDDYSNGNT</sequence>
<dbReference type="PIRSF" id="PIRSF005813">
    <property type="entry name" value="MSH2"/>
    <property type="match status" value="1"/>
</dbReference>
<reference evidence="7 8" key="1">
    <citation type="journal article" date="2023" name="Nat. Commun.">
        <title>Origin of minicircular mitochondrial genomes in red algae.</title>
        <authorList>
            <person name="Lee Y."/>
            <person name="Cho C.H."/>
            <person name="Lee Y.M."/>
            <person name="Park S.I."/>
            <person name="Yang J.H."/>
            <person name="West J.A."/>
            <person name="Bhattacharya D."/>
            <person name="Yoon H.S."/>
        </authorList>
    </citation>
    <scope>NUCLEOTIDE SEQUENCE [LARGE SCALE GENOMIC DNA]</scope>
    <source>
        <strain evidence="7 8">CCMP1338</strain>
        <tissue evidence="7">Whole cell</tissue>
    </source>
</reference>
<dbReference type="GO" id="GO:0007131">
    <property type="term" value="P:reciprocal meiotic recombination"/>
    <property type="evidence" value="ECO:0007669"/>
    <property type="project" value="TreeGrafter"/>
</dbReference>
<evidence type="ECO:0000256" key="5">
    <source>
        <dbReference type="ARBA" id="ARBA00023254"/>
    </source>
</evidence>
<dbReference type="SUPFAM" id="SSF48334">
    <property type="entry name" value="DNA repair protein MutS, domain III"/>
    <property type="match status" value="1"/>
</dbReference>
<evidence type="ECO:0000259" key="6">
    <source>
        <dbReference type="PROSITE" id="PS00486"/>
    </source>
</evidence>
<dbReference type="Pfam" id="PF05190">
    <property type="entry name" value="MutS_IV"/>
    <property type="match status" value="1"/>
</dbReference>
<keyword evidence="5" id="KW-0469">Meiosis</keyword>
<comment type="similarity">
    <text evidence="1">Belongs to the DNA mismatch repair MutS family.</text>
</comment>
<dbReference type="InterPro" id="IPR000432">
    <property type="entry name" value="DNA_mismatch_repair_MutS_C"/>
</dbReference>